<dbReference type="Proteomes" id="UP001075001">
    <property type="component" value="Unassembled WGS sequence"/>
</dbReference>
<organism evidence="2 3">
    <name type="scientific">Klebsiella huaxiensis</name>
    <dbReference type="NCBI Taxonomy" id="2153354"/>
    <lineage>
        <taxon>Bacteria</taxon>
        <taxon>Pseudomonadati</taxon>
        <taxon>Pseudomonadota</taxon>
        <taxon>Gammaproteobacteria</taxon>
        <taxon>Enterobacterales</taxon>
        <taxon>Enterobacteriaceae</taxon>
        <taxon>Klebsiella/Raoultella group</taxon>
        <taxon>Klebsiella</taxon>
    </lineage>
</organism>
<feature type="chain" id="PRO_5047098676" evidence="1">
    <location>
        <begin position="24"/>
        <end position="43"/>
    </location>
</feature>
<keyword evidence="3" id="KW-1185">Reference proteome</keyword>
<accession>A0ABT6EAX7</accession>
<evidence type="ECO:0000313" key="3">
    <source>
        <dbReference type="Proteomes" id="UP001075001"/>
    </source>
</evidence>
<evidence type="ECO:0000256" key="1">
    <source>
        <dbReference type="SAM" id="SignalP"/>
    </source>
</evidence>
<proteinExistence type="predicted"/>
<evidence type="ECO:0000313" key="2">
    <source>
        <dbReference type="EMBL" id="MDG1642552.1"/>
    </source>
</evidence>
<dbReference type="RefSeq" id="WP_260611038.1">
    <property type="nucleotide sequence ID" value="NZ_CABGGQ010000015.1"/>
</dbReference>
<gene>
    <name evidence="2" type="ORF">OXR69_011840</name>
</gene>
<reference evidence="2" key="1">
    <citation type="submission" date="2023-03" db="EMBL/GenBank/DDBJ databases">
        <title>identification of new KPC variant in Klebsiella huaxiensis from the Hospital Sewage Samples in China.</title>
        <authorList>
            <person name="Wu Y."/>
        </authorList>
    </citation>
    <scope>NUCLEOTIDE SEQUENCE</scope>
    <source>
        <strain evidence="2">ZR-9</strain>
    </source>
</reference>
<dbReference type="EMBL" id="JAPQEX020000001">
    <property type="protein sequence ID" value="MDG1642552.1"/>
    <property type="molecule type" value="Genomic_DNA"/>
</dbReference>
<feature type="signal peptide" evidence="1">
    <location>
        <begin position="1"/>
        <end position="23"/>
    </location>
</feature>
<keyword evidence="1" id="KW-0732">Signal</keyword>
<sequence>MRTVISAFLTMMVIGLTGSTAFASENITGPSRTLIVYFSQPEE</sequence>
<comment type="caution">
    <text evidence="2">The sequence shown here is derived from an EMBL/GenBank/DDBJ whole genome shotgun (WGS) entry which is preliminary data.</text>
</comment>
<name>A0ABT6EAX7_9ENTR</name>
<protein>
    <submittedName>
        <fullName evidence="2">Uncharacterized protein</fullName>
    </submittedName>
</protein>